<comment type="caution">
    <text evidence="2">The sequence shown here is derived from an EMBL/GenBank/DDBJ whole genome shotgun (WGS) entry which is preliminary data.</text>
</comment>
<accession>H1SBG5</accession>
<dbReference type="Proteomes" id="UP000005808">
    <property type="component" value="Unassembled WGS sequence"/>
</dbReference>
<name>H1SBG5_9BURK</name>
<evidence type="ECO:0000256" key="1">
    <source>
        <dbReference type="SAM" id="Phobius"/>
    </source>
</evidence>
<gene>
    <name evidence="2" type="ORF">OR16_27612</name>
</gene>
<organism evidence="2 3">
    <name type="scientific">Cupriavidus basilensis OR16</name>
    <dbReference type="NCBI Taxonomy" id="1127483"/>
    <lineage>
        <taxon>Bacteria</taxon>
        <taxon>Pseudomonadati</taxon>
        <taxon>Pseudomonadota</taxon>
        <taxon>Betaproteobacteria</taxon>
        <taxon>Burkholderiales</taxon>
        <taxon>Burkholderiaceae</taxon>
        <taxon>Cupriavidus</taxon>
    </lineage>
</organism>
<protein>
    <submittedName>
        <fullName evidence="2">Polysaccharide biosynthesis protein CapD-type</fullName>
    </submittedName>
</protein>
<reference evidence="2 3" key="1">
    <citation type="journal article" date="2012" name="J. Bacteriol.">
        <title>De Novo Genome Project of Cupriavidus basilensis OR16.</title>
        <authorList>
            <person name="Cserhati M."/>
            <person name="Kriszt B."/>
            <person name="Szoboszlay S."/>
            <person name="Toth A."/>
            <person name="Szabo I."/>
            <person name="Tancsics A."/>
            <person name="Nagy I."/>
            <person name="Horvath B."/>
            <person name="Nagy I."/>
            <person name="Kukolya J."/>
        </authorList>
    </citation>
    <scope>NUCLEOTIDE SEQUENCE [LARGE SCALE GENOMIC DNA]</scope>
    <source>
        <strain evidence="2 3">OR16</strain>
    </source>
</reference>
<evidence type="ECO:0000313" key="3">
    <source>
        <dbReference type="Proteomes" id="UP000005808"/>
    </source>
</evidence>
<dbReference type="AlphaFoldDB" id="H1SBG5"/>
<keyword evidence="1" id="KW-0472">Membrane</keyword>
<keyword evidence="1" id="KW-0812">Transmembrane</keyword>
<evidence type="ECO:0000313" key="2">
    <source>
        <dbReference type="EMBL" id="EHP40133.1"/>
    </source>
</evidence>
<feature type="transmembrane region" description="Helical" evidence="1">
    <location>
        <begin position="20"/>
        <end position="40"/>
    </location>
</feature>
<proteinExistence type="predicted"/>
<sequence>MPLNKFAVPLLALPRPAKRVVVVALDLALALVSVWVAFYLRIDQTGLPQQQQNKSTSTFWRH</sequence>
<dbReference type="EMBL" id="AHJE01000072">
    <property type="protein sequence ID" value="EHP40133.1"/>
    <property type="molecule type" value="Genomic_DNA"/>
</dbReference>
<keyword evidence="1" id="KW-1133">Transmembrane helix</keyword>